<dbReference type="Gene3D" id="1.20.1560.10">
    <property type="entry name" value="ABC transporter type 1, transmembrane domain"/>
    <property type="match status" value="1"/>
</dbReference>
<evidence type="ECO:0000256" key="12">
    <source>
        <dbReference type="SAM" id="Phobius"/>
    </source>
</evidence>
<dbReference type="PANTHER" id="PTHR24221">
    <property type="entry name" value="ATP-BINDING CASSETTE SUB-FAMILY B"/>
    <property type="match status" value="1"/>
</dbReference>
<evidence type="ECO:0000256" key="4">
    <source>
        <dbReference type="ARBA" id="ARBA00022741"/>
    </source>
</evidence>
<dbReference type="GO" id="GO:0005524">
    <property type="term" value="F:ATP binding"/>
    <property type="evidence" value="ECO:0007669"/>
    <property type="project" value="UniProtKB-KW"/>
</dbReference>
<protein>
    <recommendedName>
        <fullName evidence="8">Iron-sulfur clusters transporter ABCB7, mitochondrial</fullName>
    </recommendedName>
    <alternativeName>
        <fullName evidence="9">ATP-binding cassette sub-family B member 7, mitochondrial</fullName>
    </alternativeName>
</protein>
<keyword evidence="7 12" id="KW-0472">Membrane</keyword>
<evidence type="ECO:0000256" key="8">
    <source>
        <dbReference type="ARBA" id="ARBA00041016"/>
    </source>
</evidence>
<feature type="region of interest" description="Disordered" evidence="11">
    <location>
        <begin position="651"/>
        <end position="670"/>
    </location>
</feature>
<feature type="transmembrane region" description="Helical" evidence="12">
    <location>
        <begin position="39"/>
        <end position="59"/>
    </location>
</feature>
<dbReference type="AlphaFoldDB" id="A0A8C0VGR5"/>
<dbReference type="CDD" id="cd18582">
    <property type="entry name" value="ABC_6TM_ATM1_ABCB7"/>
    <property type="match status" value="1"/>
</dbReference>
<dbReference type="CDD" id="cd03253">
    <property type="entry name" value="ABCC_ATM1_transporter"/>
    <property type="match status" value="1"/>
</dbReference>
<accession>A0A8C0VGR5</accession>
<gene>
    <name evidence="15" type="primary">ABCB7</name>
</gene>
<evidence type="ECO:0000256" key="7">
    <source>
        <dbReference type="ARBA" id="ARBA00023136"/>
    </source>
</evidence>
<dbReference type="InterPro" id="IPR017871">
    <property type="entry name" value="ABC_transporter-like_CS"/>
</dbReference>
<evidence type="ECO:0000313" key="16">
    <source>
        <dbReference type="Proteomes" id="UP000694410"/>
    </source>
</evidence>
<evidence type="ECO:0000259" key="13">
    <source>
        <dbReference type="PROSITE" id="PS50893"/>
    </source>
</evidence>
<evidence type="ECO:0000256" key="6">
    <source>
        <dbReference type="ARBA" id="ARBA00022989"/>
    </source>
</evidence>
<reference evidence="15" key="1">
    <citation type="submission" date="2025-08" db="UniProtKB">
        <authorList>
            <consortium name="Ensembl"/>
        </authorList>
    </citation>
    <scope>IDENTIFICATION</scope>
</reference>
<keyword evidence="16" id="KW-1185">Reference proteome</keyword>
<proteinExistence type="predicted"/>
<feature type="transmembrane region" description="Helical" evidence="12">
    <location>
        <begin position="318"/>
        <end position="340"/>
    </location>
</feature>
<keyword evidence="5" id="KW-0067">ATP-binding</keyword>
<dbReference type="SUPFAM" id="SSF90123">
    <property type="entry name" value="ABC transporter transmembrane region"/>
    <property type="match status" value="1"/>
</dbReference>
<keyword evidence="6 12" id="KW-1133">Transmembrane helix</keyword>
<dbReference type="SMART" id="SM00382">
    <property type="entry name" value="AAA"/>
    <property type="match status" value="1"/>
</dbReference>
<keyword evidence="3 12" id="KW-0812">Transmembrane</keyword>
<dbReference type="GO" id="GO:0006879">
    <property type="term" value="P:intracellular iron ion homeostasis"/>
    <property type="evidence" value="ECO:0007669"/>
    <property type="project" value="TreeGrafter"/>
</dbReference>
<dbReference type="Proteomes" id="UP000694410">
    <property type="component" value="Unplaced"/>
</dbReference>
<dbReference type="FunFam" id="3.40.50.300:FF:000186">
    <property type="entry name" value="ATP-binding cassette sub-family B member 7, mitochondrial"/>
    <property type="match status" value="1"/>
</dbReference>
<evidence type="ECO:0000256" key="3">
    <source>
        <dbReference type="ARBA" id="ARBA00022692"/>
    </source>
</evidence>
<dbReference type="InterPro" id="IPR036640">
    <property type="entry name" value="ABC1_TM_sf"/>
</dbReference>
<name>A0A8C0VGR5_CYACU</name>
<keyword evidence="4" id="KW-0547">Nucleotide-binding</keyword>
<dbReference type="Pfam" id="PF00664">
    <property type="entry name" value="ABC_membrane"/>
    <property type="match status" value="1"/>
</dbReference>
<evidence type="ECO:0000259" key="14">
    <source>
        <dbReference type="PROSITE" id="PS50929"/>
    </source>
</evidence>
<feature type="domain" description="ABC transporter" evidence="13">
    <location>
        <begin position="407"/>
        <end position="641"/>
    </location>
</feature>
<dbReference type="PROSITE" id="PS50929">
    <property type="entry name" value="ABC_TM1F"/>
    <property type="match status" value="1"/>
</dbReference>
<dbReference type="InterPro" id="IPR003439">
    <property type="entry name" value="ABC_transporter-like_ATP-bd"/>
</dbReference>
<evidence type="ECO:0000256" key="11">
    <source>
        <dbReference type="SAM" id="MobiDB-lite"/>
    </source>
</evidence>
<dbReference type="PANTHER" id="PTHR24221:SF402">
    <property type="entry name" value="IRON-SULFUR CLUSTERS TRANSPORTER ABCB7, MITOCHONDRIAL"/>
    <property type="match status" value="1"/>
</dbReference>
<dbReference type="PROSITE" id="PS50893">
    <property type="entry name" value="ABC_TRANSPORTER_2"/>
    <property type="match status" value="1"/>
</dbReference>
<dbReference type="InterPro" id="IPR039421">
    <property type="entry name" value="Type_1_exporter"/>
</dbReference>
<dbReference type="Gene3D" id="3.40.50.300">
    <property type="entry name" value="P-loop containing nucleotide triphosphate hydrolases"/>
    <property type="match status" value="1"/>
</dbReference>
<dbReference type="Pfam" id="PF00005">
    <property type="entry name" value="ABC_tran"/>
    <property type="match status" value="1"/>
</dbReference>
<dbReference type="PROSITE" id="PS00211">
    <property type="entry name" value="ABC_TRANSPORTER_1"/>
    <property type="match status" value="1"/>
</dbReference>
<dbReference type="InterPro" id="IPR003593">
    <property type="entry name" value="AAA+_ATPase"/>
</dbReference>
<feature type="compositionally biased region" description="Basic and acidic residues" evidence="11">
    <location>
        <begin position="654"/>
        <end position="670"/>
    </location>
</feature>
<dbReference type="InterPro" id="IPR011527">
    <property type="entry name" value="ABC1_TM_dom"/>
</dbReference>
<dbReference type="FunFam" id="1.20.1560.10:FF:000004">
    <property type="entry name" value="ATP-binding cassette sub-family B member 7"/>
    <property type="match status" value="1"/>
</dbReference>
<evidence type="ECO:0000256" key="1">
    <source>
        <dbReference type="ARBA" id="ARBA00004448"/>
    </source>
</evidence>
<dbReference type="GO" id="GO:0016887">
    <property type="term" value="F:ATP hydrolysis activity"/>
    <property type="evidence" value="ECO:0007669"/>
    <property type="project" value="InterPro"/>
</dbReference>
<evidence type="ECO:0000256" key="2">
    <source>
        <dbReference type="ARBA" id="ARBA00022448"/>
    </source>
</evidence>
<keyword evidence="2" id="KW-0813">Transport</keyword>
<evidence type="ECO:0000256" key="10">
    <source>
        <dbReference type="ARBA" id="ARBA00048046"/>
    </source>
</evidence>
<dbReference type="SUPFAM" id="SSF52540">
    <property type="entry name" value="P-loop containing nucleoside triphosphate hydrolases"/>
    <property type="match status" value="1"/>
</dbReference>
<comment type="subcellular location">
    <subcellularLocation>
        <location evidence="1">Mitochondrion inner membrane</location>
        <topology evidence="1">Multi-pass membrane protein</topology>
    </subcellularLocation>
</comment>
<dbReference type="Ensembl" id="ENSCCET00000032961.1">
    <property type="protein sequence ID" value="ENSCCEP00000021670.1"/>
    <property type="gene ID" value="ENSCCEG00000019638.1"/>
</dbReference>
<dbReference type="GO" id="GO:0005743">
    <property type="term" value="C:mitochondrial inner membrane"/>
    <property type="evidence" value="ECO:0007669"/>
    <property type="project" value="UniProtKB-SubCell"/>
</dbReference>
<evidence type="ECO:0000256" key="5">
    <source>
        <dbReference type="ARBA" id="ARBA00022840"/>
    </source>
</evidence>
<feature type="transmembrane region" description="Helical" evidence="12">
    <location>
        <begin position="228"/>
        <end position="249"/>
    </location>
</feature>
<comment type="catalytic activity">
    <reaction evidence="10">
        <text>(glutathione)4[2Fe(III)-2S] cluster(in) + ATP + H2O = (glutathione)4[2Fe(III)-2S] cluster(out) + ADP + phosphate + H(+)</text>
        <dbReference type="Rhea" id="RHEA:67028"/>
        <dbReference type="ChEBI" id="CHEBI:15377"/>
        <dbReference type="ChEBI" id="CHEBI:15378"/>
        <dbReference type="ChEBI" id="CHEBI:30616"/>
        <dbReference type="ChEBI" id="CHEBI:43474"/>
        <dbReference type="ChEBI" id="CHEBI:167627"/>
        <dbReference type="ChEBI" id="CHEBI:456216"/>
    </reaction>
    <physiologicalReaction direction="left-to-right" evidence="10">
        <dbReference type="Rhea" id="RHEA:67029"/>
    </physiologicalReaction>
</comment>
<organism evidence="15 16">
    <name type="scientific">Cyanistes caeruleus</name>
    <name type="common">Eurasian blue tit</name>
    <name type="synonym">Parus caeruleus</name>
    <dbReference type="NCBI Taxonomy" id="156563"/>
    <lineage>
        <taxon>Eukaryota</taxon>
        <taxon>Metazoa</taxon>
        <taxon>Chordata</taxon>
        <taxon>Craniata</taxon>
        <taxon>Vertebrata</taxon>
        <taxon>Euteleostomi</taxon>
        <taxon>Archelosauria</taxon>
        <taxon>Archosauria</taxon>
        <taxon>Dinosauria</taxon>
        <taxon>Saurischia</taxon>
        <taxon>Theropoda</taxon>
        <taxon>Coelurosauria</taxon>
        <taxon>Aves</taxon>
        <taxon>Neognathae</taxon>
        <taxon>Neoaves</taxon>
        <taxon>Telluraves</taxon>
        <taxon>Australaves</taxon>
        <taxon>Passeriformes</taxon>
        <taxon>Paridae</taxon>
        <taxon>Cyanistes</taxon>
    </lineage>
</organism>
<sequence length="688" mass="75219">VLSLPAGCVESGRESFSPSHLGSFAVSAVTARGITSEGNYSPCLTLCFFAHICFLAKILPRWQLIEKRMCWHGHAGGGLHTDPKEGAMNILVPFMFKYAVDSLNQVSGNVLNLGDAPSTAATLATAVLVGYGISRAGAALFNEARNAVFGKVAQNSIRRIAKNVFLHLHNLDLAFHLSRQTGALSKTIDRGTRGISFVLSALVFNLGPTMFEVALVSGILYYKCGAEFALVTLGTLGAYAAFTIGITQWRTKFRIEMNKADNDAGNAAIDSLLNYETVKYFNNEKYEAQRYDEFLKTYEKASLKTTSTLALLNFGQSAIFSVGLTAIMVLASQGIVAGSLSVGDLVMVNGLLFQLSLPLNFLGTVYRETRQALIDMNTLFTLLSVDTKIKDKELAPPLQITPQTASIAFDNVHFEYLEGQKVLAGVSFEVPAGKKVAIVGGSGSGKSTIVRLLFRFYEPQKGNIYVAGQNIQDVSLESLRKAIGVVPQDAVLFHNTIYYNLLYGNTGATAEEVYAAAKLAGIHDAILRMPNGYNTQVGERGLKLSGGEKQRVAIARAMLKEPLIFLYDEATSSLDSITEENILKAMRDMVKHRTSIFIAHRLSTVVDADEIIVLDQGKVAERGKHAELLANPSNLYYEMWHTQSSKVLHSHNHPNWEERNNQTSKEEERKKLEEEIINSVKGCGNCSC</sequence>
<dbReference type="GO" id="GO:0140359">
    <property type="term" value="F:ABC-type transporter activity"/>
    <property type="evidence" value="ECO:0007669"/>
    <property type="project" value="InterPro"/>
</dbReference>
<evidence type="ECO:0000313" key="15">
    <source>
        <dbReference type="Ensembl" id="ENSCCEP00000021670.1"/>
    </source>
</evidence>
<evidence type="ECO:0000256" key="9">
    <source>
        <dbReference type="ARBA" id="ARBA00042945"/>
    </source>
</evidence>
<dbReference type="InterPro" id="IPR027417">
    <property type="entry name" value="P-loop_NTPase"/>
</dbReference>
<reference evidence="15" key="2">
    <citation type="submission" date="2025-09" db="UniProtKB">
        <authorList>
            <consortium name="Ensembl"/>
        </authorList>
    </citation>
    <scope>IDENTIFICATION</scope>
</reference>
<feature type="transmembrane region" description="Helical" evidence="12">
    <location>
        <begin position="195"/>
        <end position="222"/>
    </location>
</feature>
<feature type="domain" description="ABC transmembrane type-1" evidence="14">
    <location>
        <begin position="86"/>
        <end position="371"/>
    </location>
</feature>